<dbReference type="InterPro" id="IPR021136">
    <property type="entry name" value="Flagellar_hook_control-like_C"/>
</dbReference>
<feature type="region of interest" description="Disordered" evidence="1">
    <location>
        <begin position="473"/>
        <end position="493"/>
    </location>
</feature>
<comment type="caution">
    <text evidence="3">The sequence shown here is derived from an EMBL/GenBank/DDBJ whole genome shotgun (WGS) entry which is preliminary data.</text>
</comment>
<feature type="compositionally biased region" description="Polar residues" evidence="1">
    <location>
        <begin position="658"/>
        <end position="669"/>
    </location>
</feature>
<protein>
    <submittedName>
        <fullName evidence="3">Flagellar hook-length control protein FliK</fullName>
    </submittedName>
</protein>
<gene>
    <name evidence="3" type="ORF">V6590_10825</name>
</gene>
<keyword evidence="4" id="KW-1185">Reference proteome</keyword>
<dbReference type="Proteomes" id="UP001431963">
    <property type="component" value="Unassembled WGS sequence"/>
</dbReference>
<sequence>MSNIPSLHSLIQSPVPTVGGSVQGISGDGTFASVLAGLAPAAGQEGKGASTLAPTGPNDATRGIDLQSEVTEVEEENLPSEVWDPILMAFHSKQGWSEVASGLTGARREFSEDVPSPDIGEMSAQASGGKPVTDLQSKSVLPSVGSEIAPSADWVENLPEGMRVTEPAHLAKSSLQLAVRSDFELLAGQMGTSSSPPNGADQGQGVQKQQWRGNGETAALPVGLGQVEGDRPETAKSALQAVAPISKSFPEQGPAAVPGQMPGSGAEKPSAAMSSLMWPQAALPQETIAKSAPAGPIQQSLTTSQEASSLHPAGADQHNEAWQQKTADGLQVQGGANTSGVSVRGPETAILAQVGGEVPIIHPQQQTVPKGQRVPLAPVDSGHSHTRSEPDFAGQMPVSRDVAPKDISGGASAGLISAPNVAATGQSSSMRPATAIAVPGTEQADQPTPQSVDRSAQANATVQVTNVRSSGRLSVPVPAAPAENSTEVTQPTRTHRIEQIDAVRHPLLPIDGEQVGRFVSGHPDHAASPQVPQLAATGMVQPSDMPFLAASAQRPSLAQTVPQDAEGLLSQRSDGAGQRLYIQTTTVEVQPVEGRHTSDQLSAPPRLEGPVSSPITEAPEISQPLRQSDQLGAIAASAMASQPQQTAMPTPSALMASKTASQPIANNLRSGADLPAEQDQPSPSIAQEEAAAPQHRQGSTADMVNAEVRHIDPLPSLAARLWFMGSTDSATTMMAAEAMPGAVPDLSSAQGMAQTSILSDPANPTALAQHAPRAIQQAFKGLATVVEAQPVSDATGQGLDLVLAPEELGRVRLTMIAEGDVMRVHLVADRPETLDLMRRHADQLANEFRSAGYRDAEMTFGQGSFAEDHRPRNTPLSSSGGGTALTNITPQASAGNISGSGLDLRL</sequence>
<evidence type="ECO:0000313" key="4">
    <source>
        <dbReference type="Proteomes" id="UP001431963"/>
    </source>
</evidence>
<feature type="compositionally biased region" description="Polar residues" evidence="1">
    <location>
        <begin position="483"/>
        <end position="492"/>
    </location>
</feature>
<feature type="region of interest" description="Disordered" evidence="1">
    <location>
        <begin position="112"/>
        <end position="137"/>
    </location>
</feature>
<proteinExistence type="predicted"/>
<feature type="compositionally biased region" description="Polar residues" evidence="1">
    <location>
        <begin position="874"/>
        <end position="893"/>
    </location>
</feature>
<dbReference type="Pfam" id="PF02120">
    <property type="entry name" value="Flg_hook"/>
    <property type="match status" value="1"/>
</dbReference>
<evidence type="ECO:0000259" key="2">
    <source>
        <dbReference type="Pfam" id="PF02120"/>
    </source>
</evidence>
<reference evidence="3" key="1">
    <citation type="submission" date="2024-02" db="EMBL/GenBank/DDBJ databases">
        <title>Genome sequences of strain Gemmobacter sp. JM10B15.</title>
        <authorList>
            <person name="Zhang M."/>
        </authorList>
    </citation>
    <scope>NUCLEOTIDE SEQUENCE</scope>
    <source>
        <strain evidence="3">JM10B15</strain>
    </source>
</reference>
<feature type="region of interest" description="Disordered" evidence="1">
    <location>
        <begin position="188"/>
        <end position="211"/>
    </location>
</feature>
<accession>A0ABU8BVB6</accession>
<feature type="domain" description="Flagellar hook-length control protein-like C-terminal" evidence="2">
    <location>
        <begin position="797"/>
        <end position="864"/>
    </location>
</feature>
<dbReference type="InterPro" id="IPR038610">
    <property type="entry name" value="FliK-like_C_sf"/>
</dbReference>
<keyword evidence="3" id="KW-0966">Cell projection</keyword>
<feature type="region of interest" description="Disordered" evidence="1">
    <location>
        <begin position="863"/>
        <end position="893"/>
    </location>
</feature>
<evidence type="ECO:0000256" key="1">
    <source>
        <dbReference type="SAM" id="MobiDB-lite"/>
    </source>
</evidence>
<feature type="region of interest" description="Disordered" evidence="1">
    <location>
        <begin position="378"/>
        <end position="397"/>
    </location>
</feature>
<feature type="compositionally biased region" description="Polar residues" evidence="1">
    <location>
        <begin position="443"/>
        <end position="460"/>
    </location>
</feature>
<feature type="region of interest" description="Disordered" evidence="1">
    <location>
        <begin position="249"/>
        <end position="273"/>
    </location>
</feature>
<feature type="region of interest" description="Disordered" evidence="1">
    <location>
        <begin position="587"/>
        <end position="618"/>
    </location>
</feature>
<dbReference type="CDD" id="cd17470">
    <property type="entry name" value="T3SS_Flik_C"/>
    <property type="match status" value="1"/>
</dbReference>
<feature type="compositionally biased region" description="Polar residues" evidence="1">
    <location>
        <begin position="297"/>
        <end position="308"/>
    </location>
</feature>
<name>A0ABU8BVB6_9RHOB</name>
<dbReference type="RefSeq" id="WP_335422781.1">
    <property type="nucleotide sequence ID" value="NZ_JBALHR010000005.1"/>
</dbReference>
<feature type="compositionally biased region" description="Polar residues" evidence="1">
    <location>
        <begin position="639"/>
        <end position="649"/>
    </location>
</feature>
<feature type="region of interest" description="Disordered" evidence="1">
    <location>
        <begin position="292"/>
        <end position="319"/>
    </location>
</feature>
<evidence type="ECO:0000313" key="3">
    <source>
        <dbReference type="EMBL" id="MEH7828645.1"/>
    </source>
</evidence>
<feature type="region of interest" description="Disordered" evidence="1">
    <location>
        <begin position="637"/>
        <end position="699"/>
    </location>
</feature>
<keyword evidence="3" id="KW-0282">Flagellum</keyword>
<organism evidence="3 4">
    <name type="scientific">Gemmobacter denitrificans</name>
    <dbReference type="NCBI Taxonomy" id="3123040"/>
    <lineage>
        <taxon>Bacteria</taxon>
        <taxon>Pseudomonadati</taxon>
        <taxon>Pseudomonadota</taxon>
        <taxon>Alphaproteobacteria</taxon>
        <taxon>Rhodobacterales</taxon>
        <taxon>Paracoccaceae</taxon>
        <taxon>Gemmobacter</taxon>
    </lineage>
</organism>
<dbReference type="EMBL" id="JBALHR010000005">
    <property type="protein sequence ID" value="MEH7828645.1"/>
    <property type="molecule type" value="Genomic_DNA"/>
</dbReference>
<keyword evidence="3" id="KW-0969">Cilium</keyword>
<feature type="region of interest" description="Disordered" evidence="1">
    <location>
        <begin position="440"/>
        <end position="460"/>
    </location>
</feature>
<dbReference type="Gene3D" id="3.30.750.140">
    <property type="match status" value="1"/>
</dbReference>